<dbReference type="FunFam" id="1.10.8.640:FF:000001">
    <property type="entry name" value="Cytochrome c-type biogenesis protein"/>
    <property type="match status" value="1"/>
</dbReference>
<keyword evidence="7" id="KW-0812">Transmembrane</keyword>
<dbReference type="GO" id="GO:0046872">
    <property type="term" value="F:metal ion binding"/>
    <property type="evidence" value="ECO:0007669"/>
    <property type="project" value="UniProtKB-KW"/>
</dbReference>
<evidence type="ECO:0000313" key="11">
    <source>
        <dbReference type="Proteomes" id="UP000293154"/>
    </source>
</evidence>
<dbReference type="GO" id="GO:0017004">
    <property type="term" value="P:cytochrome complex assembly"/>
    <property type="evidence" value="ECO:0007669"/>
    <property type="project" value="UniProtKB-KW"/>
</dbReference>
<sequence>MLKRISFILFGLMMTFVAHATIDTYNFKSVEEEQQFRELTGQLRCPKCQNNSIADSNAPIATDMREKVYELMEQGQSRQDIINYMVDRYGNFVTYEPPITPATIFLWLVPVLCVVIGAAAIVMLSRRRKVSDSGAGSESLSEQEKARLQQLLSDKTGAKGRKKS</sequence>
<protein>
    <recommendedName>
        <fullName evidence="7">Cytochrome c-type biogenesis protein</fullName>
    </recommendedName>
</protein>
<feature type="domain" description="CcmH/CycL/Ccl2/NrfF N-terminal" evidence="9">
    <location>
        <begin position="9"/>
        <end position="152"/>
    </location>
</feature>
<proteinExistence type="inferred from homology"/>
<keyword evidence="6 7" id="KW-0408">Iron</keyword>
<accession>A0A411WLK2</accession>
<dbReference type="RefSeq" id="WP_130591947.1">
    <property type="nucleotide sequence ID" value="NZ_CP034752.1"/>
</dbReference>
<feature type="signal peptide" evidence="7">
    <location>
        <begin position="1"/>
        <end position="20"/>
    </location>
</feature>
<evidence type="ECO:0000256" key="4">
    <source>
        <dbReference type="ARBA" id="ARBA00022729"/>
    </source>
</evidence>
<evidence type="ECO:0000259" key="9">
    <source>
        <dbReference type="Pfam" id="PF03918"/>
    </source>
</evidence>
<evidence type="ECO:0000256" key="5">
    <source>
        <dbReference type="ARBA" id="ARBA00022748"/>
    </source>
</evidence>
<evidence type="ECO:0000256" key="2">
    <source>
        <dbReference type="ARBA" id="ARBA00022617"/>
    </source>
</evidence>
<keyword evidence="7" id="KW-0472">Membrane</keyword>
<feature type="transmembrane region" description="Helical" evidence="7">
    <location>
        <begin position="104"/>
        <end position="124"/>
    </location>
</feature>
<feature type="chain" id="PRO_5018818785" description="Cytochrome c-type biogenesis protein" evidence="7">
    <location>
        <begin position="21"/>
        <end position="164"/>
    </location>
</feature>
<keyword evidence="2 7" id="KW-0349">Heme</keyword>
<evidence type="ECO:0000256" key="8">
    <source>
        <dbReference type="SAM" id="MobiDB-lite"/>
    </source>
</evidence>
<keyword evidence="4 7" id="KW-0732">Signal</keyword>
<dbReference type="Pfam" id="PF03918">
    <property type="entry name" value="CcmH"/>
    <property type="match status" value="1"/>
</dbReference>
<dbReference type="Proteomes" id="UP000293154">
    <property type="component" value="Chromosome"/>
</dbReference>
<dbReference type="PANTHER" id="PTHR47870">
    <property type="entry name" value="CYTOCHROME C-TYPE BIOGENESIS PROTEIN CCMH"/>
    <property type="match status" value="1"/>
</dbReference>
<organism evidence="10 11">
    <name type="scientific">Limnobaculum zhutongyuii</name>
    <dbReference type="NCBI Taxonomy" id="2498113"/>
    <lineage>
        <taxon>Bacteria</taxon>
        <taxon>Pseudomonadati</taxon>
        <taxon>Pseudomonadota</taxon>
        <taxon>Gammaproteobacteria</taxon>
        <taxon>Enterobacterales</taxon>
        <taxon>Budviciaceae</taxon>
        <taxon>Limnobaculum</taxon>
    </lineage>
</organism>
<evidence type="ECO:0000256" key="7">
    <source>
        <dbReference type="RuleBase" id="RU364112"/>
    </source>
</evidence>
<dbReference type="EMBL" id="CP034752">
    <property type="protein sequence ID" value="QBH97005.1"/>
    <property type="molecule type" value="Genomic_DNA"/>
</dbReference>
<dbReference type="PANTHER" id="PTHR47870:SF1">
    <property type="entry name" value="CYTOCHROME C-TYPE BIOGENESIS PROTEIN CCMH"/>
    <property type="match status" value="1"/>
</dbReference>
<dbReference type="CDD" id="cd16378">
    <property type="entry name" value="CcmH_N"/>
    <property type="match status" value="1"/>
</dbReference>
<dbReference type="Gene3D" id="1.10.8.640">
    <property type="entry name" value="Cytochrome C biogenesis protein"/>
    <property type="match status" value="1"/>
</dbReference>
<dbReference type="InterPro" id="IPR051263">
    <property type="entry name" value="C-type_cytochrome_biogenesis"/>
</dbReference>
<keyword evidence="3 7" id="KW-0479">Metal-binding</keyword>
<evidence type="ECO:0000256" key="6">
    <source>
        <dbReference type="ARBA" id="ARBA00023004"/>
    </source>
</evidence>
<evidence type="ECO:0000313" key="10">
    <source>
        <dbReference type="EMBL" id="QBH97005.1"/>
    </source>
</evidence>
<gene>
    <name evidence="10" type="ORF">EKN56_11715</name>
</gene>
<keyword evidence="11" id="KW-1185">Reference proteome</keyword>
<dbReference type="AlphaFoldDB" id="A0A411WLK2"/>
<dbReference type="OrthoDB" id="9776053at2"/>
<dbReference type="GO" id="GO:0005886">
    <property type="term" value="C:plasma membrane"/>
    <property type="evidence" value="ECO:0007669"/>
    <property type="project" value="TreeGrafter"/>
</dbReference>
<name>A0A411WLK2_9GAMM</name>
<reference evidence="10 11" key="1">
    <citation type="submission" date="2019-03" db="EMBL/GenBank/DDBJ databases">
        <title>Pragia sp. nov. isolated from the gut tract of Carduelis flavirostris.</title>
        <authorList>
            <person name="Ge Y."/>
        </authorList>
    </citation>
    <scope>NUCLEOTIDE SEQUENCE [LARGE SCALE GENOMIC DNA]</scope>
    <source>
        <strain evidence="10 11">CF-458</strain>
    </source>
</reference>
<evidence type="ECO:0000256" key="3">
    <source>
        <dbReference type="ARBA" id="ARBA00022723"/>
    </source>
</evidence>
<dbReference type="InterPro" id="IPR005616">
    <property type="entry name" value="CcmH/CycL/Ccl2/NrfF_N"/>
</dbReference>
<keyword evidence="7" id="KW-1133">Transmembrane helix</keyword>
<feature type="region of interest" description="Disordered" evidence="8">
    <location>
        <begin position="132"/>
        <end position="164"/>
    </location>
</feature>
<dbReference type="InterPro" id="IPR038297">
    <property type="entry name" value="CcmH/CycL/NrfF/Ccl2_sf"/>
</dbReference>
<comment type="similarity">
    <text evidence="1 7">Belongs to the CcmH/CycL/Ccl2/NrfF family.</text>
</comment>
<keyword evidence="5" id="KW-0201">Cytochrome c-type biogenesis</keyword>
<comment type="function">
    <text evidence="7">Possible subunit of a heme lyase.</text>
</comment>
<evidence type="ECO:0000256" key="1">
    <source>
        <dbReference type="ARBA" id="ARBA00010342"/>
    </source>
</evidence>
<dbReference type="KEGG" id="prag:EKN56_11715"/>